<name>A0AAW2F2Z2_9HYME</name>
<evidence type="ECO:0000313" key="2">
    <source>
        <dbReference type="Proteomes" id="UP001430953"/>
    </source>
</evidence>
<evidence type="ECO:0000313" key="1">
    <source>
        <dbReference type="EMBL" id="KAL0108856.1"/>
    </source>
</evidence>
<dbReference type="Proteomes" id="UP001430953">
    <property type="component" value="Unassembled WGS sequence"/>
</dbReference>
<gene>
    <name evidence="1" type="ORF">PUN28_014167</name>
</gene>
<keyword evidence="2" id="KW-1185">Reference proteome</keyword>
<protein>
    <submittedName>
        <fullName evidence="1">Uncharacterized protein</fullName>
    </submittedName>
</protein>
<accession>A0AAW2F2Z2</accession>
<comment type="caution">
    <text evidence="1">The sequence shown here is derived from an EMBL/GenBank/DDBJ whole genome shotgun (WGS) entry which is preliminary data.</text>
</comment>
<organism evidence="1 2">
    <name type="scientific">Cardiocondyla obscurior</name>
    <dbReference type="NCBI Taxonomy" id="286306"/>
    <lineage>
        <taxon>Eukaryota</taxon>
        <taxon>Metazoa</taxon>
        <taxon>Ecdysozoa</taxon>
        <taxon>Arthropoda</taxon>
        <taxon>Hexapoda</taxon>
        <taxon>Insecta</taxon>
        <taxon>Pterygota</taxon>
        <taxon>Neoptera</taxon>
        <taxon>Endopterygota</taxon>
        <taxon>Hymenoptera</taxon>
        <taxon>Apocrita</taxon>
        <taxon>Aculeata</taxon>
        <taxon>Formicoidea</taxon>
        <taxon>Formicidae</taxon>
        <taxon>Myrmicinae</taxon>
        <taxon>Cardiocondyla</taxon>
    </lineage>
</organism>
<dbReference type="AlphaFoldDB" id="A0AAW2F2Z2"/>
<dbReference type="EMBL" id="JADYXP020000015">
    <property type="protein sequence ID" value="KAL0108856.1"/>
    <property type="molecule type" value="Genomic_DNA"/>
</dbReference>
<reference evidence="1 2" key="1">
    <citation type="submission" date="2023-03" db="EMBL/GenBank/DDBJ databases">
        <title>High recombination rates correlate with genetic variation in Cardiocondyla obscurior ants.</title>
        <authorList>
            <person name="Errbii M."/>
        </authorList>
    </citation>
    <scope>NUCLEOTIDE SEQUENCE [LARGE SCALE GENOMIC DNA]</scope>
    <source>
        <strain evidence="1">Alpha-2009</strain>
        <tissue evidence="1">Whole body</tissue>
    </source>
</reference>
<sequence length="104" mass="12395">MRATVVVTQLNFFEKAKPVSVKTTKDWLFADFYRHQVILIVNYKCCYFHVLPVLNIVTNRSWTTPFNSLFFYNCIHFLIFKRHSLVQNVKRVIIKNLSILVELI</sequence>
<proteinExistence type="predicted"/>